<proteinExistence type="predicted"/>
<dbReference type="Proteomes" id="UP000199029">
    <property type="component" value="Unassembled WGS sequence"/>
</dbReference>
<sequence length="190" mass="21355">MTEAVAPITLLQRLRTETRPSHDAVEQNGFAQSMRAGTLTLATTQYFLAKMYGFLKPYEDRLQEFSWAPAWEIERRLRAHLILSDLESGPDAAALPLCPAMPPLHTRAELLGAMYVLEGSTLGGQVISRELAKAGISARTYFEGNRERTGPLWKSFCHLLSEAAVEEDDNDIVLSARRTFEHLEAWLNHE</sequence>
<evidence type="ECO:0000313" key="1">
    <source>
        <dbReference type="EMBL" id="SFQ53620.1"/>
    </source>
</evidence>
<dbReference type="CDD" id="cd19166">
    <property type="entry name" value="HemeO-bac"/>
    <property type="match status" value="1"/>
</dbReference>
<dbReference type="Gene3D" id="1.20.910.10">
    <property type="entry name" value="Heme oxygenase-like"/>
    <property type="match status" value="1"/>
</dbReference>
<accession>A0A1I5ZB19</accession>
<reference evidence="2" key="1">
    <citation type="submission" date="2016-10" db="EMBL/GenBank/DDBJ databases">
        <authorList>
            <person name="Varghese N."/>
            <person name="Submissions S."/>
        </authorList>
    </citation>
    <scope>NUCLEOTIDE SEQUENCE [LARGE SCALE GENOMIC DNA]</scope>
    <source>
        <strain evidence="2">OR362-8,ATCC BAA-1266,JCM 13504</strain>
    </source>
</reference>
<dbReference type="STRING" id="1227077.SAMN04515668_2891"/>
<dbReference type="SUPFAM" id="SSF48613">
    <property type="entry name" value="Heme oxygenase-like"/>
    <property type="match status" value="1"/>
</dbReference>
<name>A0A1I5ZB19_HYMAR</name>
<keyword evidence="2" id="KW-1185">Reference proteome</keyword>
<evidence type="ECO:0000313" key="2">
    <source>
        <dbReference type="Proteomes" id="UP000199029"/>
    </source>
</evidence>
<dbReference type="RefSeq" id="WP_092674578.1">
    <property type="nucleotide sequence ID" value="NZ_FOXS01000003.1"/>
</dbReference>
<organism evidence="1 2">
    <name type="scientific">Hymenobacter arizonensis</name>
    <name type="common">Siccationidurans arizonensis</name>
    <dbReference type="NCBI Taxonomy" id="1227077"/>
    <lineage>
        <taxon>Bacteria</taxon>
        <taxon>Pseudomonadati</taxon>
        <taxon>Bacteroidota</taxon>
        <taxon>Cytophagia</taxon>
        <taxon>Cytophagales</taxon>
        <taxon>Hymenobacteraceae</taxon>
        <taxon>Hymenobacter</taxon>
    </lineage>
</organism>
<protein>
    <submittedName>
        <fullName evidence="1">Heme oxygenase</fullName>
    </submittedName>
</protein>
<dbReference type="AlphaFoldDB" id="A0A1I5ZB19"/>
<dbReference type="InterPro" id="IPR016084">
    <property type="entry name" value="Haem_Oase-like_multi-hlx"/>
</dbReference>
<dbReference type="EMBL" id="FOXS01000003">
    <property type="protein sequence ID" value="SFQ53620.1"/>
    <property type="molecule type" value="Genomic_DNA"/>
</dbReference>
<dbReference type="OrthoDB" id="114943at2"/>
<gene>
    <name evidence="1" type="ORF">SAMN04515668_2891</name>
</gene>